<sequence>MGHKSNEFGVKFVKNMLAKNQSKVDIFKFSWCKWLPAKCNIFAWRAGLGSIATVDALKRRNINIQDTKCCVCNKEEESIDHLFTGCLVARIMWQAISRWCRTQQIFAFSFRDLLEVNNHLGLKEPEKSSVCGIIIIGCWSIWRSRKEARFANKTVKMDKIISEVKSVGFLWARNRSKCKDLSWENWCKFVIM</sequence>
<keyword evidence="2" id="KW-0808">Transferase</keyword>
<proteinExistence type="predicted"/>
<dbReference type="Pfam" id="PF13966">
    <property type="entry name" value="zf-RVT"/>
    <property type="match status" value="1"/>
</dbReference>
<dbReference type="Proteomes" id="UP000215914">
    <property type="component" value="Unassembled WGS sequence"/>
</dbReference>
<dbReference type="Gramene" id="mRNA:HanXRQr2_Chr11g0506351">
    <property type="protein sequence ID" value="CDS:HanXRQr2_Chr11g0506351.1"/>
    <property type="gene ID" value="HanXRQr2_Chr11g0506351"/>
</dbReference>
<name>A0A9K3N183_HELAN</name>
<feature type="domain" description="Reverse transcriptase zinc-binding" evidence="1">
    <location>
        <begin position="12"/>
        <end position="93"/>
    </location>
</feature>
<dbReference type="EMBL" id="MNCJ02000326">
    <property type="protein sequence ID" value="KAF5783304.1"/>
    <property type="molecule type" value="Genomic_DNA"/>
</dbReference>
<dbReference type="PANTHER" id="PTHR33116">
    <property type="entry name" value="REVERSE TRANSCRIPTASE ZINC-BINDING DOMAIN-CONTAINING PROTEIN-RELATED-RELATED"/>
    <property type="match status" value="1"/>
</dbReference>
<keyword evidence="2" id="KW-0695">RNA-directed DNA polymerase</keyword>
<evidence type="ECO:0000313" key="3">
    <source>
        <dbReference type="Proteomes" id="UP000215914"/>
    </source>
</evidence>
<reference evidence="2" key="1">
    <citation type="journal article" date="2017" name="Nature">
        <title>The sunflower genome provides insights into oil metabolism, flowering and Asterid evolution.</title>
        <authorList>
            <person name="Badouin H."/>
            <person name="Gouzy J."/>
            <person name="Grassa C.J."/>
            <person name="Murat F."/>
            <person name="Staton S.E."/>
            <person name="Cottret L."/>
            <person name="Lelandais-Briere C."/>
            <person name="Owens G.L."/>
            <person name="Carrere S."/>
            <person name="Mayjonade B."/>
            <person name="Legrand L."/>
            <person name="Gill N."/>
            <person name="Kane N.C."/>
            <person name="Bowers J.E."/>
            <person name="Hubner S."/>
            <person name="Bellec A."/>
            <person name="Berard A."/>
            <person name="Berges H."/>
            <person name="Blanchet N."/>
            <person name="Boniface M.C."/>
            <person name="Brunel D."/>
            <person name="Catrice O."/>
            <person name="Chaidir N."/>
            <person name="Claudel C."/>
            <person name="Donnadieu C."/>
            <person name="Faraut T."/>
            <person name="Fievet G."/>
            <person name="Helmstetter N."/>
            <person name="King M."/>
            <person name="Knapp S.J."/>
            <person name="Lai Z."/>
            <person name="Le Paslier M.C."/>
            <person name="Lippi Y."/>
            <person name="Lorenzon L."/>
            <person name="Mandel J.R."/>
            <person name="Marage G."/>
            <person name="Marchand G."/>
            <person name="Marquand E."/>
            <person name="Bret-Mestries E."/>
            <person name="Morien E."/>
            <person name="Nambeesan S."/>
            <person name="Nguyen T."/>
            <person name="Pegot-Espagnet P."/>
            <person name="Pouilly N."/>
            <person name="Raftis F."/>
            <person name="Sallet E."/>
            <person name="Schiex T."/>
            <person name="Thomas J."/>
            <person name="Vandecasteele C."/>
            <person name="Vares D."/>
            <person name="Vear F."/>
            <person name="Vautrin S."/>
            <person name="Crespi M."/>
            <person name="Mangin B."/>
            <person name="Burke J.M."/>
            <person name="Salse J."/>
            <person name="Munos S."/>
            <person name="Vincourt P."/>
            <person name="Rieseberg L.H."/>
            <person name="Langlade N.B."/>
        </authorList>
    </citation>
    <scope>NUCLEOTIDE SEQUENCE</scope>
    <source>
        <tissue evidence="2">Leaves</tissue>
    </source>
</reference>
<dbReference type="InterPro" id="IPR026960">
    <property type="entry name" value="RVT-Znf"/>
</dbReference>
<dbReference type="PANTHER" id="PTHR33116:SF78">
    <property type="entry name" value="OS12G0587133 PROTEIN"/>
    <property type="match status" value="1"/>
</dbReference>
<protein>
    <submittedName>
        <fullName evidence="2">Reverse transcriptase zinc-binding domain-containing protein</fullName>
    </submittedName>
</protein>
<evidence type="ECO:0000259" key="1">
    <source>
        <dbReference type="Pfam" id="PF13966"/>
    </source>
</evidence>
<comment type="caution">
    <text evidence="2">The sequence shown here is derived from an EMBL/GenBank/DDBJ whole genome shotgun (WGS) entry which is preliminary data.</text>
</comment>
<keyword evidence="2" id="KW-0548">Nucleotidyltransferase</keyword>
<dbReference type="AlphaFoldDB" id="A0A9K3N183"/>
<gene>
    <name evidence="2" type="ORF">HanXRQr2_Chr11g0506351</name>
</gene>
<accession>A0A9K3N183</accession>
<keyword evidence="3" id="KW-1185">Reference proteome</keyword>
<organism evidence="2 3">
    <name type="scientific">Helianthus annuus</name>
    <name type="common">Common sunflower</name>
    <dbReference type="NCBI Taxonomy" id="4232"/>
    <lineage>
        <taxon>Eukaryota</taxon>
        <taxon>Viridiplantae</taxon>
        <taxon>Streptophyta</taxon>
        <taxon>Embryophyta</taxon>
        <taxon>Tracheophyta</taxon>
        <taxon>Spermatophyta</taxon>
        <taxon>Magnoliopsida</taxon>
        <taxon>eudicotyledons</taxon>
        <taxon>Gunneridae</taxon>
        <taxon>Pentapetalae</taxon>
        <taxon>asterids</taxon>
        <taxon>campanulids</taxon>
        <taxon>Asterales</taxon>
        <taxon>Asteraceae</taxon>
        <taxon>Asteroideae</taxon>
        <taxon>Heliantheae alliance</taxon>
        <taxon>Heliantheae</taxon>
        <taxon>Helianthus</taxon>
    </lineage>
</organism>
<evidence type="ECO:0000313" key="2">
    <source>
        <dbReference type="EMBL" id="KAF5783304.1"/>
    </source>
</evidence>
<reference evidence="2" key="2">
    <citation type="submission" date="2020-06" db="EMBL/GenBank/DDBJ databases">
        <title>Helianthus annuus Genome sequencing and assembly Release 2.</title>
        <authorList>
            <person name="Gouzy J."/>
            <person name="Langlade N."/>
            <person name="Munos S."/>
        </authorList>
    </citation>
    <scope>NUCLEOTIDE SEQUENCE</scope>
    <source>
        <tissue evidence="2">Leaves</tissue>
    </source>
</reference>
<dbReference type="GO" id="GO:0003964">
    <property type="term" value="F:RNA-directed DNA polymerase activity"/>
    <property type="evidence" value="ECO:0007669"/>
    <property type="project" value="UniProtKB-KW"/>
</dbReference>